<comment type="domain">
    <text evidence="12">Contains an N-terminal zinc-binding domain, a central core domain that contains the primase activity, and a C-terminal DnaB-binding domain.</text>
</comment>
<comment type="similarity">
    <text evidence="12 13">Belongs to the DnaG primase family.</text>
</comment>
<dbReference type="InterPro" id="IPR019475">
    <property type="entry name" value="DNA_primase_DnaB-bd"/>
</dbReference>
<keyword evidence="3 12" id="KW-0808">Transferase</keyword>
<keyword evidence="8 12" id="KW-0862">Zinc</keyword>
<dbReference type="SUPFAM" id="SSF57783">
    <property type="entry name" value="Zinc beta-ribbon"/>
    <property type="match status" value="1"/>
</dbReference>
<dbReference type="PANTHER" id="PTHR30313:SF2">
    <property type="entry name" value="DNA PRIMASE"/>
    <property type="match status" value="1"/>
</dbReference>
<dbReference type="InterPro" id="IPR037068">
    <property type="entry name" value="DNA_primase_core_N_sf"/>
</dbReference>
<dbReference type="InterPro" id="IPR050219">
    <property type="entry name" value="DnaG_primase"/>
</dbReference>
<feature type="zinc finger region" description="CHC2-type" evidence="12 14">
    <location>
        <begin position="37"/>
        <end position="61"/>
    </location>
</feature>
<evidence type="ECO:0000256" key="2">
    <source>
        <dbReference type="ARBA" id="ARBA00022515"/>
    </source>
</evidence>
<dbReference type="SMART" id="SM00493">
    <property type="entry name" value="TOPRIM"/>
    <property type="match status" value="1"/>
</dbReference>
<keyword evidence="1 12" id="KW-0240">DNA-directed RNA polymerase</keyword>
<comment type="function">
    <text evidence="12 13">RNA polymerase that catalyzes the synthesis of short RNA molecules used as primers for DNA polymerase during DNA replication.</text>
</comment>
<dbReference type="Gene3D" id="3.90.980.10">
    <property type="entry name" value="DNA primase, catalytic core, N-terminal domain"/>
    <property type="match status" value="1"/>
</dbReference>
<evidence type="ECO:0000256" key="8">
    <source>
        <dbReference type="ARBA" id="ARBA00022833"/>
    </source>
</evidence>
<keyword evidence="11 12" id="KW-0804">Transcription</keyword>
<organism evidence="17 18">
    <name type="scientific">Anaerovibrio slackiae</name>
    <dbReference type="NCBI Taxonomy" id="2652309"/>
    <lineage>
        <taxon>Bacteria</taxon>
        <taxon>Bacillati</taxon>
        <taxon>Bacillota</taxon>
        <taxon>Negativicutes</taxon>
        <taxon>Selenomonadales</taxon>
        <taxon>Selenomonadaceae</taxon>
        <taxon>Anaerovibrio</taxon>
    </lineage>
</organism>
<keyword evidence="7 12" id="KW-0863">Zinc-finger</keyword>
<comment type="cofactor">
    <cofactor evidence="12 13 14">
        <name>Zn(2+)</name>
        <dbReference type="ChEBI" id="CHEBI:29105"/>
    </cofactor>
    <text evidence="12 13 14">Binds 1 zinc ion per monomer.</text>
</comment>
<keyword evidence="5 12" id="KW-0235">DNA replication</keyword>
<evidence type="ECO:0000256" key="10">
    <source>
        <dbReference type="ARBA" id="ARBA00023125"/>
    </source>
</evidence>
<accession>A0A6I2UH61</accession>
<dbReference type="GO" id="GO:1990077">
    <property type="term" value="C:primosome complex"/>
    <property type="evidence" value="ECO:0007669"/>
    <property type="project" value="UniProtKB-KW"/>
</dbReference>
<evidence type="ECO:0000256" key="11">
    <source>
        <dbReference type="ARBA" id="ARBA00023163"/>
    </source>
</evidence>
<dbReference type="FunFam" id="3.90.580.10:FF:000001">
    <property type="entry name" value="DNA primase"/>
    <property type="match status" value="1"/>
</dbReference>
<dbReference type="InterPro" id="IPR002694">
    <property type="entry name" value="Znf_CHC2"/>
</dbReference>
<evidence type="ECO:0000259" key="16">
    <source>
        <dbReference type="PROSITE" id="PS50880"/>
    </source>
</evidence>
<dbReference type="EMBL" id="VUNR01000012">
    <property type="protein sequence ID" value="MSU08834.1"/>
    <property type="molecule type" value="Genomic_DNA"/>
</dbReference>
<dbReference type="Pfam" id="PF01807">
    <property type="entry name" value="Zn_ribbon_DnaG"/>
    <property type="match status" value="1"/>
</dbReference>
<evidence type="ECO:0000256" key="9">
    <source>
        <dbReference type="ARBA" id="ARBA00022842"/>
    </source>
</evidence>
<evidence type="ECO:0000256" key="15">
    <source>
        <dbReference type="SAM" id="MobiDB-lite"/>
    </source>
</evidence>
<keyword evidence="4 12" id="KW-0548">Nucleotidyltransferase</keyword>
<evidence type="ECO:0000256" key="3">
    <source>
        <dbReference type="ARBA" id="ARBA00022679"/>
    </source>
</evidence>
<dbReference type="Gene3D" id="3.40.1360.10">
    <property type="match status" value="1"/>
</dbReference>
<keyword evidence="6 12" id="KW-0479">Metal-binding</keyword>
<dbReference type="InterPro" id="IPR013264">
    <property type="entry name" value="DNAG_N"/>
</dbReference>
<dbReference type="GO" id="GO:0003899">
    <property type="term" value="F:DNA-directed RNA polymerase activity"/>
    <property type="evidence" value="ECO:0007669"/>
    <property type="project" value="UniProtKB-UniRule"/>
</dbReference>
<dbReference type="EC" id="2.7.7.101" evidence="12"/>
<dbReference type="GO" id="GO:0005737">
    <property type="term" value="C:cytoplasm"/>
    <property type="evidence" value="ECO:0007669"/>
    <property type="project" value="TreeGrafter"/>
</dbReference>
<dbReference type="AlphaFoldDB" id="A0A6I2UH61"/>
<dbReference type="InterPro" id="IPR034151">
    <property type="entry name" value="TOPRIM_DnaG_bac"/>
</dbReference>
<sequence length="599" mass="68688">MISREFVDKVRASADIVKVISGYVSLKKRGDRYWGCCPFHNEKTPSFSVKPDDGFFYCFGCHAGGNVFKFISMYENIPYYDAVARVAEDLNIPLPRREQTPEQIAREKHIEDMRQVNKLAGTFFHNCLTMTVYGKKGLAYFHQRGIDEETIKEFSLGFAPDAWDKLSSAFLQRGISPEILVECDLARQRQRGGLFDRFRNRVMIPIRDDRGRVVGFGGRIIESSQQEQAKYLNSRETVLFNKRQLLFGLDKAYRHIEKAGFALVVEGYMDVISVYAAGIRNVVASLGTAFTREQCKKLLRYAPEIYFCYDSDEAGQNAIFRAIEVAREMENAVIKVVQMPDGKDPDEFIRKHGAEEFQKVIQGALPMVEFQLQYIVRDMDLNSLESRLQAMARILPVLSGLKNMAQRNAYVARAAQILGVAENELMNELNRQHRGRYGSYQSQSQEQVRAARPARRQADDACRRAGRVVLRAVWQEPVVLEHFAGMVPLDAVPDQVQGSVLRHMKEMLDRGEEFTDVMQFGSLGEQAVEELSRALVEEQSQQDLMGLYEDCARLLRKHYLHSQFELHRLRADRLSREGQKGYIEELALLQKIKNEMDEL</sequence>
<dbReference type="InterPro" id="IPR006295">
    <property type="entry name" value="DNA_primase_DnaG"/>
</dbReference>
<dbReference type="InterPro" id="IPR036977">
    <property type="entry name" value="DNA_primase_Znf_CHC2"/>
</dbReference>
<comment type="catalytic activity">
    <reaction evidence="12">
        <text>ssDNA + n NTP = ssDNA/pppN(pN)n-1 hybrid + (n-1) diphosphate.</text>
        <dbReference type="EC" id="2.7.7.101"/>
    </reaction>
</comment>
<evidence type="ECO:0000256" key="6">
    <source>
        <dbReference type="ARBA" id="ARBA00022723"/>
    </source>
</evidence>
<dbReference type="Pfam" id="PF10410">
    <property type="entry name" value="DnaB_bind"/>
    <property type="match status" value="1"/>
</dbReference>
<dbReference type="Pfam" id="PF08275">
    <property type="entry name" value="DNAG_N"/>
    <property type="match status" value="1"/>
</dbReference>
<name>A0A6I2UH61_9FIRM</name>
<dbReference type="GO" id="GO:0006269">
    <property type="term" value="P:DNA replication, synthesis of primer"/>
    <property type="evidence" value="ECO:0007669"/>
    <property type="project" value="UniProtKB-UniRule"/>
</dbReference>
<keyword evidence="10 12" id="KW-0238">DNA-binding</keyword>
<dbReference type="GO" id="GO:0008270">
    <property type="term" value="F:zinc ion binding"/>
    <property type="evidence" value="ECO:0007669"/>
    <property type="project" value="UniProtKB-UniRule"/>
</dbReference>
<dbReference type="Gene3D" id="3.90.580.10">
    <property type="entry name" value="Zinc finger, CHC2-type domain"/>
    <property type="match status" value="1"/>
</dbReference>
<dbReference type="Proteomes" id="UP000433181">
    <property type="component" value="Unassembled WGS sequence"/>
</dbReference>
<keyword evidence="9" id="KW-0460">Magnesium</keyword>
<reference evidence="17 18" key="1">
    <citation type="submission" date="2019-08" db="EMBL/GenBank/DDBJ databases">
        <title>In-depth cultivation of the pig gut microbiome towards novel bacterial diversity and tailored functional studies.</title>
        <authorList>
            <person name="Wylensek D."/>
            <person name="Hitch T.C.A."/>
            <person name="Clavel T."/>
        </authorList>
    </citation>
    <scope>NUCLEOTIDE SEQUENCE [LARGE SCALE GENOMIC DNA]</scope>
    <source>
        <strain evidence="17 18">WCA-693-APC-5D-A</strain>
    </source>
</reference>
<protein>
    <recommendedName>
        <fullName evidence="12 13">DNA primase</fullName>
        <ecNumber evidence="12">2.7.7.101</ecNumber>
    </recommendedName>
</protein>
<evidence type="ECO:0000256" key="4">
    <source>
        <dbReference type="ARBA" id="ARBA00022695"/>
    </source>
</evidence>
<evidence type="ECO:0000256" key="5">
    <source>
        <dbReference type="ARBA" id="ARBA00022705"/>
    </source>
</evidence>
<comment type="caution">
    <text evidence="17">The sequence shown here is derived from an EMBL/GenBank/DDBJ whole genome shotgun (WGS) entry which is preliminary data.</text>
</comment>
<dbReference type="HAMAP" id="MF_00974">
    <property type="entry name" value="DNA_primase_DnaG"/>
    <property type="match status" value="1"/>
</dbReference>
<evidence type="ECO:0000256" key="12">
    <source>
        <dbReference type="HAMAP-Rule" id="MF_00974"/>
    </source>
</evidence>
<evidence type="ECO:0000256" key="13">
    <source>
        <dbReference type="PIRNR" id="PIRNR002811"/>
    </source>
</evidence>
<evidence type="ECO:0000256" key="14">
    <source>
        <dbReference type="PIRSR" id="PIRSR002811-1"/>
    </source>
</evidence>
<evidence type="ECO:0000256" key="1">
    <source>
        <dbReference type="ARBA" id="ARBA00022478"/>
    </source>
</evidence>
<dbReference type="InterPro" id="IPR030846">
    <property type="entry name" value="DnaG_bac"/>
</dbReference>
<proteinExistence type="inferred from homology"/>
<feature type="domain" description="Toprim" evidence="16">
    <location>
        <begin position="260"/>
        <end position="341"/>
    </location>
</feature>
<evidence type="ECO:0000256" key="7">
    <source>
        <dbReference type="ARBA" id="ARBA00022771"/>
    </source>
</evidence>
<dbReference type="SUPFAM" id="SSF56731">
    <property type="entry name" value="DNA primase core"/>
    <property type="match status" value="1"/>
</dbReference>
<dbReference type="SMART" id="SM00400">
    <property type="entry name" value="ZnF_CHCC"/>
    <property type="match status" value="1"/>
</dbReference>
<dbReference type="NCBIfam" id="TIGR01391">
    <property type="entry name" value="dnaG"/>
    <property type="match status" value="1"/>
</dbReference>
<dbReference type="PROSITE" id="PS50880">
    <property type="entry name" value="TOPRIM"/>
    <property type="match status" value="1"/>
</dbReference>
<dbReference type="InterPro" id="IPR006171">
    <property type="entry name" value="TOPRIM_dom"/>
</dbReference>
<evidence type="ECO:0000313" key="17">
    <source>
        <dbReference type="EMBL" id="MSU08834.1"/>
    </source>
</evidence>
<keyword evidence="2 12" id="KW-0639">Primosome</keyword>
<feature type="region of interest" description="Disordered" evidence="15">
    <location>
        <begin position="436"/>
        <end position="456"/>
    </location>
</feature>
<dbReference type="FunFam" id="3.40.1360.10:FF:000002">
    <property type="entry name" value="DNA primase"/>
    <property type="match status" value="1"/>
</dbReference>
<gene>
    <name evidence="12" type="primary">dnaG</name>
    <name evidence="17" type="ORF">FYJ84_07550</name>
</gene>
<evidence type="ECO:0000313" key="18">
    <source>
        <dbReference type="Proteomes" id="UP000433181"/>
    </source>
</evidence>
<dbReference type="PIRSF" id="PIRSF002811">
    <property type="entry name" value="DnaG"/>
    <property type="match status" value="1"/>
</dbReference>
<keyword evidence="18" id="KW-1185">Reference proteome</keyword>
<dbReference type="PANTHER" id="PTHR30313">
    <property type="entry name" value="DNA PRIMASE"/>
    <property type="match status" value="1"/>
</dbReference>
<dbReference type="GO" id="GO:0003677">
    <property type="term" value="F:DNA binding"/>
    <property type="evidence" value="ECO:0007669"/>
    <property type="project" value="UniProtKB-KW"/>
</dbReference>
<comment type="subunit">
    <text evidence="12">Monomer. Interacts with DnaB.</text>
</comment>
<dbReference type="GO" id="GO:0000428">
    <property type="term" value="C:DNA-directed RNA polymerase complex"/>
    <property type="evidence" value="ECO:0007669"/>
    <property type="project" value="UniProtKB-KW"/>
</dbReference>
<dbReference type="Pfam" id="PF13155">
    <property type="entry name" value="Toprim_2"/>
    <property type="match status" value="1"/>
</dbReference>
<dbReference type="CDD" id="cd03364">
    <property type="entry name" value="TOPRIM_DnaG_primases"/>
    <property type="match status" value="1"/>
</dbReference>